<reference evidence="6" key="1">
    <citation type="journal article" date="2010" name="Genome Biol.">
        <title>Genome sequence of the necrotrophic plant pathogen Pythium ultimum reveals original pathogenicity mechanisms and effector repertoire.</title>
        <authorList>
            <person name="Levesque C.A."/>
            <person name="Brouwer H."/>
            <person name="Cano L."/>
            <person name="Hamilton J.P."/>
            <person name="Holt C."/>
            <person name="Huitema E."/>
            <person name="Raffaele S."/>
            <person name="Robideau G.P."/>
            <person name="Thines M."/>
            <person name="Win J."/>
            <person name="Zerillo M.M."/>
            <person name="Beakes G.W."/>
            <person name="Boore J.L."/>
            <person name="Busam D."/>
            <person name="Dumas B."/>
            <person name="Ferriera S."/>
            <person name="Fuerstenberg S.I."/>
            <person name="Gachon C.M."/>
            <person name="Gaulin E."/>
            <person name="Govers F."/>
            <person name="Grenville-Briggs L."/>
            <person name="Horner N."/>
            <person name="Hostetler J."/>
            <person name="Jiang R.H."/>
            <person name="Johnson J."/>
            <person name="Krajaejun T."/>
            <person name="Lin H."/>
            <person name="Meijer H.J."/>
            <person name="Moore B."/>
            <person name="Morris P."/>
            <person name="Phuntmart V."/>
            <person name="Puiu D."/>
            <person name="Shetty J."/>
            <person name="Stajich J.E."/>
            <person name="Tripathy S."/>
            <person name="Wawra S."/>
            <person name="van West P."/>
            <person name="Whitty B.R."/>
            <person name="Coutinho P.M."/>
            <person name="Henrissat B."/>
            <person name="Martin F."/>
            <person name="Thomas P.D."/>
            <person name="Tyler B.M."/>
            <person name="De Vries R.P."/>
            <person name="Kamoun S."/>
            <person name="Yandell M."/>
            <person name="Tisserat N."/>
            <person name="Buell C.R."/>
        </authorList>
    </citation>
    <scope>NUCLEOTIDE SEQUENCE</scope>
    <source>
        <strain evidence="6">DAOM:BR144</strain>
    </source>
</reference>
<evidence type="ECO:0000256" key="3">
    <source>
        <dbReference type="ARBA" id="ARBA00023004"/>
    </source>
</evidence>
<dbReference type="EnsemblProtists" id="PYU1_T001790">
    <property type="protein sequence ID" value="PYU1_T001790"/>
    <property type="gene ID" value="PYU1_G001789"/>
</dbReference>
<dbReference type="eggNOG" id="KOG4281">
    <property type="taxonomic scope" value="Eukaryota"/>
</dbReference>
<reference evidence="5" key="3">
    <citation type="submission" date="2015-02" db="UniProtKB">
        <authorList>
            <consortium name="EnsemblProtists"/>
        </authorList>
    </citation>
    <scope>IDENTIFICATION</scope>
    <source>
        <strain evidence="5">DAOM BR144</strain>
    </source>
</reference>
<keyword evidence="1" id="KW-0479">Metal-binding</keyword>
<reference evidence="6" key="2">
    <citation type="submission" date="2010-04" db="EMBL/GenBank/DDBJ databases">
        <authorList>
            <person name="Buell R."/>
            <person name="Hamilton J."/>
            <person name="Hostetler J."/>
        </authorList>
    </citation>
    <scope>NUCLEOTIDE SEQUENCE [LARGE SCALE GENOMIC DNA]</scope>
    <source>
        <strain evidence="6">DAOM:BR144</strain>
    </source>
</reference>
<evidence type="ECO:0008006" key="7">
    <source>
        <dbReference type="Google" id="ProtNLM"/>
    </source>
</evidence>
<keyword evidence="6" id="KW-1185">Reference proteome</keyword>
<accession>K3W9Z9</accession>
<keyword evidence="2" id="KW-0560">Oxidoreductase</keyword>
<name>K3W9Z9_GLOUD</name>
<evidence type="ECO:0000256" key="4">
    <source>
        <dbReference type="SAM" id="MobiDB-lite"/>
    </source>
</evidence>
<evidence type="ECO:0000256" key="1">
    <source>
        <dbReference type="ARBA" id="ARBA00022723"/>
    </source>
</evidence>
<protein>
    <recommendedName>
        <fullName evidence="7">Cysteine dioxygenase</fullName>
    </recommendedName>
</protein>
<dbReference type="InterPro" id="IPR014710">
    <property type="entry name" value="RmlC-like_jellyroll"/>
</dbReference>
<dbReference type="EMBL" id="GL376634">
    <property type="status" value="NOT_ANNOTATED_CDS"/>
    <property type="molecule type" value="Genomic_DNA"/>
</dbReference>
<dbReference type="InParanoid" id="K3W9Z9"/>
<sequence length="288" mass="31008">MASAWRSLLGGSAVSNSTTAADLVTGRKLLAQIQVALADAFQQQKDARALSVDEIAPIKALCDQLLPAHFQLAVPIAGSAAITHRKARHVRYQHIWEDDKFSMGIFILPPGASIPLHDHPEMTVISRVLYGNLHVKACDLVPEKDAGALVRENFSSKSPSESLRLARMCTNQEIAAPYTTELLPDRGNLHEFVAGDGVGCAIFDILTPPYEPDEGRDCTYYRFVGPATHDAASGDEFVALEEFDPVEFEVHSEPYRGPVLMLSTPMSTASSSSSVSSGGTRSPSSSSP</sequence>
<dbReference type="OMA" id="VRDCEMS"/>
<feature type="region of interest" description="Disordered" evidence="4">
    <location>
        <begin position="261"/>
        <end position="288"/>
    </location>
</feature>
<dbReference type="AlphaFoldDB" id="K3W9Z9"/>
<dbReference type="VEuPathDB" id="FungiDB:PYU1_G001789"/>
<dbReference type="PANTHER" id="PTHR22966">
    <property type="entry name" value="2-AMINOETHANETHIOL DIOXYGENASE"/>
    <property type="match status" value="1"/>
</dbReference>
<evidence type="ECO:0000256" key="2">
    <source>
        <dbReference type="ARBA" id="ARBA00023002"/>
    </source>
</evidence>
<organism evidence="5 6">
    <name type="scientific">Globisporangium ultimum (strain ATCC 200006 / CBS 805.95 / DAOM BR144)</name>
    <name type="common">Pythium ultimum</name>
    <dbReference type="NCBI Taxonomy" id="431595"/>
    <lineage>
        <taxon>Eukaryota</taxon>
        <taxon>Sar</taxon>
        <taxon>Stramenopiles</taxon>
        <taxon>Oomycota</taxon>
        <taxon>Peronosporomycetes</taxon>
        <taxon>Pythiales</taxon>
        <taxon>Pythiaceae</taxon>
        <taxon>Globisporangium</taxon>
    </lineage>
</organism>
<evidence type="ECO:0000313" key="6">
    <source>
        <dbReference type="Proteomes" id="UP000019132"/>
    </source>
</evidence>
<dbReference type="CDD" id="cd20289">
    <property type="entry name" value="cupin_ADO"/>
    <property type="match status" value="1"/>
</dbReference>
<dbReference type="STRING" id="431595.K3W9Z9"/>
<dbReference type="InterPro" id="IPR012864">
    <property type="entry name" value="PCO/ADO"/>
</dbReference>
<dbReference type="GO" id="GO:0046872">
    <property type="term" value="F:metal ion binding"/>
    <property type="evidence" value="ECO:0007669"/>
    <property type="project" value="UniProtKB-KW"/>
</dbReference>
<keyword evidence="3" id="KW-0408">Iron</keyword>
<dbReference type="SUPFAM" id="SSF51182">
    <property type="entry name" value="RmlC-like cupins"/>
    <property type="match status" value="1"/>
</dbReference>
<dbReference type="HOGENOM" id="CLU_061320_1_0_1"/>
<dbReference type="PANTHER" id="PTHR22966:SF61">
    <property type="entry name" value="2-AMINOETHANETHIOL DIOXYGENASE"/>
    <property type="match status" value="1"/>
</dbReference>
<evidence type="ECO:0000313" key="5">
    <source>
        <dbReference type="EnsemblProtists" id="PYU1_T001790"/>
    </source>
</evidence>
<feature type="compositionally biased region" description="Low complexity" evidence="4">
    <location>
        <begin position="263"/>
        <end position="288"/>
    </location>
</feature>
<dbReference type="InterPro" id="IPR011051">
    <property type="entry name" value="RmlC_Cupin_sf"/>
</dbReference>
<proteinExistence type="predicted"/>
<dbReference type="GO" id="GO:0016702">
    <property type="term" value="F:oxidoreductase activity, acting on single donors with incorporation of molecular oxygen, incorporation of two atoms of oxygen"/>
    <property type="evidence" value="ECO:0007669"/>
    <property type="project" value="InterPro"/>
</dbReference>
<dbReference type="Proteomes" id="UP000019132">
    <property type="component" value="Unassembled WGS sequence"/>
</dbReference>
<dbReference type="Pfam" id="PF07847">
    <property type="entry name" value="PCO_ADO"/>
    <property type="match status" value="1"/>
</dbReference>
<dbReference type="Gene3D" id="2.60.120.10">
    <property type="entry name" value="Jelly Rolls"/>
    <property type="match status" value="1"/>
</dbReference>